<reference evidence="9" key="1">
    <citation type="submission" date="2011-02" db="EMBL/GenBank/DDBJ databases">
        <title>The Genome Sequence of Capsaspora owczarzaki ATCC 30864.</title>
        <authorList>
            <person name="Russ C."/>
            <person name="Cuomo C."/>
            <person name="Burger G."/>
            <person name="Gray M.W."/>
            <person name="Holland P.W.H."/>
            <person name="King N."/>
            <person name="Lang F.B.F."/>
            <person name="Roger A.J."/>
            <person name="Ruiz-Trillo I."/>
            <person name="Young S.K."/>
            <person name="Zeng Q."/>
            <person name="Gargeya S."/>
            <person name="Alvarado L."/>
            <person name="Berlin A."/>
            <person name="Chapman S.B."/>
            <person name="Chen Z."/>
            <person name="Freedman E."/>
            <person name="Gellesch M."/>
            <person name="Goldberg J."/>
            <person name="Griggs A."/>
            <person name="Gujja S."/>
            <person name="Heilman E."/>
            <person name="Heiman D."/>
            <person name="Howarth C."/>
            <person name="Mehta T."/>
            <person name="Neiman D."/>
            <person name="Pearson M."/>
            <person name="Roberts A."/>
            <person name="Saif S."/>
            <person name="Shea T."/>
            <person name="Shenoy N."/>
            <person name="Sisk P."/>
            <person name="Stolte C."/>
            <person name="Sykes S."/>
            <person name="White J."/>
            <person name="Yandava C."/>
            <person name="Haas B."/>
            <person name="Nusbaum C."/>
            <person name="Birren B."/>
        </authorList>
    </citation>
    <scope>NUCLEOTIDE SEQUENCE</scope>
    <source>
        <strain evidence="9">ATCC 30864</strain>
    </source>
</reference>
<feature type="compositionally biased region" description="Polar residues" evidence="6">
    <location>
        <begin position="9"/>
        <end position="25"/>
    </location>
</feature>
<evidence type="ECO:0000313" key="8">
    <source>
        <dbReference type="EMBL" id="KJE92758.1"/>
    </source>
</evidence>
<dbReference type="PhylomeDB" id="A0A0D2WPT0"/>
<dbReference type="FunFam" id="1.10.510.10:FF:000571">
    <property type="entry name" value="Maternal embryonic leucine zipper kinase"/>
    <property type="match status" value="1"/>
</dbReference>
<feature type="compositionally biased region" description="Pro residues" evidence="6">
    <location>
        <begin position="318"/>
        <end position="331"/>
    </location>
</feature>
<evidence type="ECO:0000256" key="2">
    <source>
        <dbReference type="ARBA" id="ARBA00022741"/>
    </source>
</evidence>
<dbReference type="eggNOG" id="KOG0595">
    <property type="taxonomic scope" value="Eukaryota"/>
</dbReference>
<dbReference type="Gene3D" id="1.10.510.10">
    <property type="entry name" value="Transferase(Phosphotransferase) domain 1"/>
    <property type="match status" value="1"/>
</dbReference>
<dbReference type="Pfam" id="PF00069">
    <property type="entry name" value="Pkinase"/>
    <property type="match status" value="1"/>
</dbReference>
<dbReference type="GO" id="GO:0005829">
    <property type="term" value="C:cytosol"/>
    <property type="evidence" value="ECO:0007669"/>
    <property type="project" value="TreeGrafter"/>
</dbReference>
<dbReference type="GO" id="GO:0005776">
    <property type="term" value="C:autophagosome"/>
    <property type="evidence" value="ECO:0007669"/>
    <property type="project" value="TreeGrafter"/>
</dbReference>
<dbReference type="GO" id="GO:0042594">
    <property type="term" value="P:response to starvation"/>
    <property type="evidence" value="ECO:0007669"/>
    <property type="project" value="TreeGrafter"/>
</dbReference>
<keyword evidence="1" id="KW-0808">Transferase</keyword>
<dbReference type="GO" id="GO:0004674">
    <property type="term" value="F:protein serine/threonine kinase activity"/>
    <property type="evidence" value="ECO:0007669"/>
    <property type="project" value="InterPro"/>
</dbReference>
<dbReference type="GO" id="GO:0000422">
    <property type="term" value="P:autophagy of mitochondrion"/>
    <property type="evidence" value="ECO:0007669"/>
    <property type="project" value="TreeGrafter"/>
</dbReference>
<evidence type="ECO:0000256" key="1">
    <source>
        <dbReference type="ARBA" id="ARBA00022679"/>
    </source>
</evidence>
<dbReference type="EMBL" id="KE346364">
    <property type="protein sequence ID" value="KJE92758.1"/>
    <property type="molecule type" value="Genomic_DNA"/>
</dbReference>
<accession>A0A0D2WPT0</accession>
<dbReference type="InterPro" id="IPR011009">
    <property type="entry name" value="Kinase-like_dom_sf"/>
</dbReference>
<gene>
    <name evidence="8" type="ORF">CAOG_003665</name>
</gene>
<feature type="region of interest" description="Disordered" evidence="6">
    <location>
        <begin position="589"/>
        <end position="646"/>
    </location>
</feature>
<evidence type="ECO:0000313" key="9">
    <source>
        <dbReference type="Proteomes" id="UP000008743"/>
    </source>
</evidence>
<dbReference type="PANTHER" id="PTHR24348">
    <property type="entry name" value="SERINE/THREONINE-PROTEIN KINASE UNC-51-RELATED"/>
    <property type="match status" value="1"/>
</dbReference>
<dbReference type="GO" id="GO:0034045">
    <property type="term" value="C:phagophore assembly site membrane"/>
    <property type="evidence" value="ECO:0007669"/>
    <property type="project" value="TreeGrafter"/>
</dbReference>
<dbReference type="InterPro" id="IPR045269">
    <property type="entry name" value="Atg1-like"/>
</dbReference>
<feature type="compositionally biased region" description="Low complexity" evidence="6">
    <location>
        <begin position="846"/>
        <end position="860"/>
    </location>
</feature>
<dbReference type="OrthoDB" id="346907at2759"/>
<dbReference type="SUPFAM" id="SSF56112">
    <property type="entry name" value="Protein kinase-like (PK-like)"/>
    <property type="match status" value="1"/>
</dbReference>
<dbReference type="FunFam" id="3.30.200.20:FF:000042">
    <property type="entry name" value="Aurora kinase A"/>
    <property type="match status" value="1"/>
</dbReference>
<dbReference type="PROSITE" id="PS00108">
    <property type="entry name" value="PROTEIN_KINASE_ST"/>
    <property type="match status" value="1"/>
</dbReference>
<dbReference type="InterPro" id="IPR008271">
    <property type="entry name" value="Ser/Thr_kinase_AS"/>
</dbReference>
<name>A0A0D2WPT0_CAPO3</name>
<feature type="region of interest" description="Disordered" evidence="6">
    <location>
        <begin position="940"/>
        <end position="969"/>
    </location>
</feature>
<feature type="domain" description="Protein kinase" evidence="7">
    <location>
        <begin position="80"/>
        <end position="413"/>
    </location>
</feature>
<proteinExistence type="predicted"/>
<keyword evidence="9" id="KW-1185">Reference proteome</keyword>
<feature type="compositionally biased region" description="Low complexity" evidence="6">
    <location>
        <begin position="590"/>
        <end position="600"/>
    </location>
</feature>
<dbReference type="InParanoid" id="A0A0D2WPT0"/>
<feature type="compositionally biased region" description="Polar residues" evidence="6">
    <location>
        <begin position="861"/>
        <end position="883"/>
    </location>
</feature>
<dbReference type="PROSITE" id="PS50011">
    <property type="entry name" value="PROTEIN_KINASE_DOM"/>
    <property type="match status" value="1"/>
</dbReference>
<dbReference type="GO" id="GO:0005524">
    <property type="term" value="F:ATP binding"/>
    <property type="evidence" value="ECO:0007669"/>
    <property type="project" value="UniProtKB-UniRule"/>
</dbReference>
<feature type="region of interest" description="Disordered" evidence="6">
    <location>
        <begin position="309"/>
        <end position="359"/>
    </location>
</feature>
<feature type="region of interest" description="Disordered" evidence="6">
    <location>
        <begin position="1"/>
        <end position="25"/>
    </location>
</feature>
<dbReference type="RefSeq" id="XP_004363393.2">
    <property type="nucleotide sequence ID" value="XM_004363336.2"/>
</dbReference>
<dbReference type="GO" id="GO:0061709">
    <property type="term" value="P:reticulophagy"/>
    <property type="evidence" value="ECO:0007669"/>
    <property type="project" value="TreeGrafter"/>
</dbReference>
<dbReference type="STRING" id="595528.A0A0D2WPT0"/>
<dbReference type="GO" id="GO:0000045">
    <property type="term" value="P:autophagosome assembly"/>
    <property type="evidence" value="ECO:0007669"/>
    <property type="project" value="TreeGrafter"/>
</dbReference>
<keyword evidence="3 8" id="KW-0418">Kinase</keyword>
<dbReference type="PROSITE" id="PS00107">
    <property type="entry name" value="PROTEIN_KINASE_ATP"/>
    <property type="match status" value="1"/>
</dbReference>
<dbReference type="PANTHER" id="PTHR24348:SF22">
    <property type="entry name" value="NON-SPECIFIC SERINE_THREONINE PROTEIN KINASE"/>
    <property type="match status" value="1"/>
</dbReference>
<dbReference type="InterPro" id="IPR017441">
    <property type="entry name" value="Protein_kinase_ATP_BS"/>
</dbReference>
<feature type="binding site" evidence="5">
    <location>
        <position position="110"/>
    </location>
    <ligand>
        <name>ATP</name>
        <dbReference type="ChEBI" id="CHEBI:30616"/>
    </ligand>
</feature>
<dbReference type="AlphaFoldDB" id="A0A0D2WPT0"/>
<feature type="region of interest" description="Disordered" evidence="6">
    <location>
        <begin position="831"/>
        <end position="900"/>
    </location>
</feature>
<protein>
    <submittedName>
        <fullName evidence="8">ULK/ULK protein kinase</fullName>
    </submittedName>
</protein>
<sequence length="969" mass="103853">MQFGGDAVTSIQNSNHHLHPSASSRSLNAAAVDAGGANTANSANGANGANGSILMTSRGSNESKSSGAVPFRSVGAYFYHVEQDLLGGGSFARVYRATHKFIHGHYAALKQVKRNALDTRRAAVTLRLELTTMRRLNHPNVVRLYGSKETRENIYLLMEYCAAGDLGHFIDERGRLSEAVTRSIMTQLIAALLHMRSANVTHRDIKPRNLLLQPFAHGKLMVKVADFGLACQQQAEERHSEICGSPLYMAPEILMQRRYGPSVDLWSAGVVQFECITGHVPYRAASGPALLDAIRAAQSQPHPLLGSQAVSALQPSVTPSPPATLRNPPPDRSPEPQLTAGGGGQINGSTANTPTPLPPLNFEYATLTAPRQIAALQPLPSVSQPFRDLLCSLLQMDAKKRASFDDLARNPYLNVTRYNVAWHTPSLNILDVLVADERQCRPEPVHAESLDRRLSIDASQPDQTHLGITHKADLNRRRSLDTRFGDTQAQAAWSASFKSISVSNVKDGRAGFIKSDAAESFATSTQAESAIAARPPPPVILINRATIGTSASKATGPPPLVSPTARKALPEHMIDVESADRLQRDERLQAARAASRRSSACAGNEPTLTATSSALPREPVIEVDQPAKTGQDDADSDSDSDDGWSPATLRAAMSIARSVSPLQSGEPNQAHFLTGIVPAFPKTTPRDPRNAPHLLPASVPSRALSLESVELAGSLQSTIGQSGPQSPDVDDREVSRAMASFYEEQVRQVVGGPASRRASFDQNGLPLPYLQHRSNSDGSVLAHYRRDSTLTTSVVESPQPNAINFDSPLPAFATKSATRPPPLPIGISVLSGPVPPSRARRTNEPATAASLEATSTLSTLDAGSSTPVFSQTSTASSPLRTATSMQRPSSQSGSWSRPSPARAVRLNVSAALAPGNELWNQSALSNFQQDQQMFLTQQTQEQFSDAAAPPVVPRSTNLFNRGRRGPLNN</sequence>
<evidence type="ECO:0000256" key="5">
    <source>
        <dbReference type="PROSITE-ProRule" id="PRU10141"/>
    </source>
</evidence>
<dbReference type="GO" id="GO:0034727">
    <property type="term" value="P:piecemeal microautophagy of the nucleus"/>
    <property type="evidence" value="ECO:0007669"/>
    <property type="project" value="TreeGrafter"/>
</dbReference>
<dbReference type="SMART" id="SM00220">
    <property type="entry name" value="S_TKc"/>
    <property type="match status" value="1"/>
</dbReference>
<feature type="compositionally biased region" description="Low complexity" evidence="6">
    <location>
        <begin position="884"/>
        <end position="900"/>
    </location>
</feature>
<feature type="compositionally biased region" description="Acidic residues" evidence="6">
    <location>
        <begin position="632"/>
        <end position="642"/>
    </location>
</feature>
<dbReference type="Proteomes" id="UP000008743">
    <property type="component" value="Unassembled WGS sequence"/>
</dbReference>
<evidence type="ECO:0000259" key="7">
    <source>
        <dbReference type="PROSITE" id="PS50011"/>
    </source>
</evidence>
<dbReference type="InterPro" id="IPR000719">
    <property type="entry name" value="Prot_kinase_dom"/>
</dbReference>
<evidence type="ECO:0000256" key="4">
    <source>
        <dbReference type="ARBA" id="ARBA00022840"/>
    </source>
</evidence>
<keyword evidence="2 5" id="KW-0547">Nucleotide-binding</keyword>
<dbReference type="GO" id="GO:0010506">
    <property type="term" value="P:regulation of autophagy"/>
    <property type="evidence" value="ECO:0007669"/>
    <property type="project" value="InterPro"/>
</dbReference>
<evidence type="ECO:0000256" key="3">
    <source>
        <dbReference type="ARBA" id="ARBA00022777"/>
    </source>
</evidence>
<keyword evidence="4 5" id="KW-0067">ATP-binding</keyword>
<evidence type="ECO:0000256" key="6">
    <source>
        <dbReference type="SAM" id="MobiDB-lite"/>
    </source>
</evidence>
<organism evidence="8 9">
    <name type="scientific">Capsaspora owczarzaki (strain ATCC 30864)</name>
    <dbReference type="NCBI Taxonomy" id="595528"/>
    <lineage>
        <taxon>Eukaryota</taxon>
        <taxon>Filasterea</taxon>
        <taxon>Capsaspora</taxon>
    </lineage>
</organism>